<dbReference type="InterPro" id="IPR050204">
    <property type="entry name" value="AraC_XylS_family_regulators"/>
</dbReference>
<evidence type="ECO:0000313" key="5">
    <source>
        <dbReference type="EMBL" id="PZG20331.1"/>
    </source>
</evidence>
<dbReference type="InterPro" id="IPR011051">
    <property type="entry name" value="RmlC_Cupin_sf"/>
</dbReference>
<dbReference type="EMBL" id="POUD01000027">
    <property type="protein sequence ID" value="PZG20331.1"/>
    <property type="molecule type" value="Genomic_DNA"/>
</dbReference>
<keyword evidence="3" id="KW-0804">Transcription</keyword>
<dbReference type="InterPro" id="IPR032783">
    <property type="entry name" value="AraC_lig"/>
</dbReference>
<protein>
    <submittedName>
        <fullName evidence="5">AraC family transcriptional regulator</fullName>
    </submittedName>
</protein>
<feature type="domain" description="HTH araC/xylS-type" evidence="4">
    <location>
        <begin position="208"/>
        <end position="306"/>
    </location>
</feature>
<organism evidence="5 6">
    <name type="scientific">Nonomuraea aridisoli</name>
    <dbReference type="NCBI Taxonomy" id="2070368"/>
    <lineage>
        <taxon>Bacteria</taxon>
        <taxon>Bacillati</taxon>
        <taxon>Actinomycetota</taxon>
        <taxon>Actinomycetes</taxon>
        <taxon>Streptosporangiales</taxon>
        <taxon>Streptosporangiaceae</taxon>
        <taxon>Nonomuraea</taxon>
    </lineage>
</organism>
<dbReference type="AlphaFoldDB" id="A0A2W2ECT5"/>
<dbReference type="GO" id="GO:0043565">
    <property type="term" value="F:sequence-specific DNA binding"/>
    <property type="evidence" value="ECO:0007669"/>
    <property type="project" value="InterPro"/>
</dbReference>
<dbReference type="SMART" id="SM00342">
    <property type="entry name" value="HTH_ARAC"/>
    <property type="match status" value="1"/>
</dbReference>
<dbReference type="Gene3D" id="1.10.10.60">
    <property type="entry name" value="Homeodomain-like"/>
    <property type="match status" value="2"/>
</dbReference>
<dbReference type="Proteomes" id="UP000249304">
    <property type="component" value="Unassembled WGS sequence"/>
</dbReference>
<reference evidence="5 6" key="1">
    <citation type="submission" date="2018-01" db="EMBL/GenBank/DDBJ databases">
        <title>Draft genome sequence of Nonomuraea sp. KC333.</title>
        <authorList>
            <person name="Sahin N."/>
            <person name="Saygin H."/>
            <person name="Ay H."/>
        </authorList>
    </citation>
    <scope>NUCLEOTIDE SEQUENCE [LARGE SCALE GENOMIC DNA]</scope>
    <source>
        <strain evidence="5 6">KC333</strain>
    </source>
</reference>
<dbReference type="PROSITE" id="PS01124">
    <property type="entry name" value="HTH_ARAC_FAMILY_2"/>
    <property type="match status" value="1"/>
</dbReference>
<evidence type="ECO:0000256" key="2">
    <source>
        <dbReference type="ARBA" id="ARBA00023125"/>
    </source>
</evidence>
<keyword evidence="6" id="KW-1185">Reference proteome</keyword>
<accession>A0A2W2ECT5</accession>
<name>A0A2W2ECT5_9ACTN</name>
<dbReference type="PANTHER" id="PTHR46796">
    <property type="entry name" value="HTH-TYPE TRANSCRIPTIONAL ACTIVATOR RHAS-RELATED"/>
    <property type="match status" value="1"/>
</dbReference>
<dbReference type="PRINTS" id="PR00032">
    <property type="entry name" value="HTHARAC"/>
</dbReference>
<gene>
    <name evidence="5" type="ORF">C1J01_09715</name>
</gene>
<dbReference type="InterPro" id="IPR009057">
    <property type="entry name" value="Homeodomain-like_sf"/>
</dbReference>
<dbReference type="Pfam" id="PF12852">
    <property type="entry name" value="Cupin_6"/>
    <property type="match status" value="1"/>
</dbReference>
<dbReference type="OrthoDB" id="241790at2"/>
<dbReference type="RefSeq" id="WP_111178275.1">
    <property type="nucleotide sequence ID" value="NZ_POUD01000027.1"/>
</dbReference>
<evidence type="ECO:0000256" key="3">
    <source>
        <dbReference type="ARBA" id="ARBA00023163"/>
    </source>
</evidence>
<proteinExistence type="predicted"/>
<comment type="caution">
    <text evidence="5">The sequence shown here is derived from an EMBL/GenBank/DDBJ whole genome shotgun (WGS) entry which is preliminary data.</text>
</comment>
<dbReference type="GO" id="GO:0003700">
    <property type="term" value="F:DNA-binding transcription factor activity"/>
    <property type="evidence" value="ECO:0007669"/>
    <property type="project" value="InterPro"/>
</dbReference>
<dbReference type="SUPFAM" id="SSF46689">
    <property type="entry name" value="Homeodomain-like"/>
    <property type="match status" value="2"/>
</dbReference>
<evidence type="ECO:0000313" key="6">
    <source>
        <dbReference type="Proteomes" id="UP000249304"/>
    </source>
</evidence>
<dbReference type="InterPro" id="IPR018062">
    <property type="entry name" value="HTH_AraC-typ_CS"/>
</dbReference>
<dbReference type="PANTHER" id="PTHR46796:SF13">
    <property type="entry name" value="HTH-TYPE TRANSCRIPTIONAL ACTIVATOR RHAS"/>
    <property type="match status" value="1"/>
</dbReference>
<dbReference type="InterPro" id="IPR020449">
    <property type="entry name" value="Tscrpt_reg_AraC-type_HTH"/>
</dbReference>
<dbReference type="InterPro" id="IPR018060">
    <property type="entry name" value="HTH_AraC"/>
</dbReference>
<dbReference type="Pfam" id="PF12833">
    <property type="entry name" value="HTH_18"/>
    <property type="match status" value="1"/>
</dbReference>
<dbReference type="SUPFAM" id="SSF51182">
    <property type="entry name" value="RmlC-like cupins"/>
    <property type="match status" value="1"/>
</dbReference>
<keyword evidence="2" id="KW-0238">DNA-binding</keyword>
<evidence type="ECO:0000256" key="1">
    <source>
        <dbReference type="ARBA" id="ARBA00023015"/>
    </source>
</evidence>
<keyword evidence="1" id="KW-0805">Transcription regulation</keyword>
<evidence type="ECO:0000259" key="4">
    <source>
        <dbReference type="PROSITE" id="PS01124"/>
    </source>
</evidence>
<dbReference type="PROSITE" id="PS00041">
    <property type="entry name" value="HTH_ARAC_FAMILY_1"/>
    <property type="match status" value="1"/>
</dbReference>
<sequence length="320" mass="34462">MDVLSDVIAIMRTGRPRSARVEWHAPWGQRFPSVPGSAGFQVILQGSCWLLPPDGPPVALAVGDVLFFPHGHGYAMADHPSTPVDEPRCDPAAEAGDLYASASVGGPGAPTVTLCGGYELDPARAHPLLRDLPDLIHLPARLGLHPELRAAVELLGAEVHRPRLGADTVVSSLLDMLLLYTLRAWFDAPREHCTVSGWARALADPGISAALDAVHRDPAHPWTVAELGTRAGLSRAAFARRFTALVGQPPLTYLTWWRLAGGARLLRETDAPLSEIAARVGYGSEFAFANAFKREYGMAPGRYRREGCPVAFPQVNIVKT</sequence>